<dbReference type="Gene3D" id="3.40.640.10">
    <property type="entry name" value="Type I PLP-dependent aspartate aminotransferase-like (Major domain)"/>
    <property type="match status" value="1"/>
</dbReference>
<evidence type="ECO:0000313" key="7">
    <source>
        <dbReference type="EMBL" id="ACD05567.1"/>
    </source>
</evidence>
<dbReference type="Gene3D" id="3.90.1150.10">
    <property type="entry name" value="Aspartate Aminotransferase, domain 1"/>
    <property type="match status" value="1"/>
</dbReference>
<dbReference type="PANTHER" id="PTHR42885">
    <property type="entry name" value="HISTIDINOL-PHOSPHATE AMINOTRANSFERASE-RELATED"/>
    <property type="match status" value="1"/>
</dbReference>
<gene>
    <name evidence="7" type="ordered locus">Amuc_1749</name>
</gene>
<dbReference type="STRING" id="349741.Amuc_1749"/>
<dbReference type="GO" id="GO:0030170">
    <property type="term" value="F:pyridoxal phosphate binding"/>
    <property type="evidence" value="ECO:0007669"/>
    <property type="project" value="InterPro"/>
</dbReference>
<proteinExistence type="inferred from homology"/>
<organism evidence="7 8">
    <name type="scientific">Akkermansia muciniphila (strain ATCC BAA-835 / DSM 22959 / JCM 33894 / BCRC 81048 / CCUG 64013 / CIP 107961 / Muc)</name>
    <dbReference type="NCBI Taxonomy" id="349741"/>
    <lineage>
        <taxon>Bacteria</taxon>
        <taxon>Pseudomonadati</taxon>
        <taxon>Verrucomicrobiota</taxon>
        <taxon>Verrucomicrobiia</taxon>
        <taxon>Verrucomicrobiales</taxon>
        <taxon>Akkermansiaceae</taxon>
        <taxon>Akkermansia</taxon>
    </lineage>
</organism>
<evidence type="ECO:0000313" key="8">
    <source>
        <dbReference type="Proteomes" id="UP000001031"/>
    </source>
</evidence>
<dbReference type="SUPFAM" id="SSF53448">
    <property type="entry name" value="Nucleotide-diphospho-sugar transferases"/>
    <property type="match status" value="1"/>
</dbReference>
<name>B2UML1_AKKM8</name>
<dbReference type="PANTHER" id="PTHR42885:SF1">
    <property type="entry name" value="THREONINE-PHOSPHATE DECARBOXYLASE"/>
    <property type="match status" value="1"/>
</dbReference>
<keyword evidence="3 7" id="KW-0808">Transferase</keyword>
<evidence type="ECO:0000256" key="3">
    <source>
        <dbReference type="RuleBase" id="RU000481"/>
    </source>
</evidence>
<dbReference type="SUPFAM" id="SSF53383">
    <property type="entry name" value="PLP-dependent transferases"/>
    <property type="match status" value="1"/>
</dbReference>
<comment type="cofactor">
    <cofactor evidence="1 3">
        <name>pyridoxal 5'-phosphate</name>
        <dbReference type="ChEBI" id="CHEBI:597326"/>
    </cofactor>
</comment>
<evidence type="ECO:0000256" key="2">
    <source>
        <dbReference type="ARBA" id="ARBA00022898"/>
    </source>
</evidence>
<dbReference type="Pfam" id="PF00155">
    <property type="entry name" value="Aminotran_1_2"/>
    <property type="match status" value="1"/>
</dbReference>
<dbReference type="Pfam" id="PF12804">
    <property type="entry name" value="NTP_transf_3"/>
    <property type="match status" value="1"/>
</dbReference>
<dbReference type="Proteomes" id="UP000001031">
    <property type="component" value="Chromosome"/>
</dbReference>
<evidence type="ECO:0000259" key="5">
    <source>
        <dbReference type="Pfam" id="PF00155"/>
    </source>
</evidence>
<evidence type="ECO:0000259" key="6">
    <source>
        <dbReference type="Pfam" id="PF12804"/>
    </source>
</evidence>
<keyword evidence="2" id="KW-0663">Pyridoxal phosphate</keyword>
<dbReference type="HOGENOM" id="CLU_451177_0_0_0"/>
<dbReference type="InterPro" id="IPR015422">
    <property type="entry name" value="PyrdxlP-dep_Trfase_small"/>
</dbReference>
<dbReference type="InterPro" id="IPR004838">
    <property type="entry name" value="NHTrfase_class1_PyrdxlP-BS"/>
</dbReference>
<dbReference type="InterPro" id="IPR004839">
    <property type="entry name" value="Aminotransferase_I/II_large"/>
</dbReference>
<dbReference type="eggNOG" id="COG0079">
    <property type="taxonomic scope" value="Bacteria"/>
</dbReference>
<dbReference type="InterPro" id="IPR029044">
    <property type="entry name" value="Nucleotide-diphossugar_trans"/>
</dbReference>
<dbReference type="OrthoDB" id="9801899at2"/>
<keyword evidence="3 7" id="KW-0032">Aminotransferase</keyword>
<dbReference type="PROSITE" id="PS00105">
    <property type="entry name" value="AA_TRANSFER_CLASS_1"/>
    <property type="match status" value="1"/>
</dbReference>
<dbReference type="RefSeq" id="WP_012420781.1">
    <property type="nucleotide sequence ID" value="NC_010655.1"/>
</dbReference>
<dbReference type="PaxDb" id="349741-Amuc_1749"/>
<dbReference type="eggNOG" id="COG1213">
    <property type="taxonomic scope" value="Bacteria"/>
</dbReference>
<comment type="similarity">
    <text evidence="3">Belongs to the class-I pyridoxal-phosphate-dependent aminotransferase family.</text>
</comment>
<dbReference type="InterPro" id="IPR025877">
    <property type="entry name" value="MobA-like_NTP_Trfase"/>
</dbReference>
<evidence type="ECO:0000256" key="1">
    <source>
        <dbReference type="ARBA" id="ARBA00001933"/>
    </source>
</evidence>
<evidence type="ECO:0000256" key="4">
    <source>
        <dbReference type="SAM" id="MobiDB-lite"/>
    </source>
</evidence>
<reference evidence="8" key="1">
    <citation type="journal article" date="2011" name="PLoS ONE">
        <title>The genome of Akkermansia muciniphila, a dedicated intestinal mucin degrader, and its use in exploring intestinal metagenomes.</title>
        <authorList>
            <person name="van Passel M.W."/>
            <person name="Kant R."/>
            <person name="Zoetendal E.G."/>
            <person name="Plugge C.M."/>
            <person name="Derrien M."/>
            <person name="Malfatti S.A."/>
            <person name="Chain P.S."/>
            <person name="Woyke T."/>
            <person name="Palva A."/>
            <person name="de Vos W.M."/>
            <person name="Smidt H."/>
        </authorList>
    </citation>
    <scope>NUCLEOTIDE SEQUENCE [LARGE SCALE GENOMIC DNA]</scope>
    <source>
        <strain evidence="8">ATCC BAA-835 / DSM 22959 / JCM 33894 / BCRC 81048 / CCUG 64013 / CIP 107961 / Muc</strain>
    </source>
</reference>
<dbReference type="GO" id="GO:0008483">
    <property type="term" value="F:transaminase activity"/>
    <property type="evidence" value="ECO:0007669"/>
    <property type="project" value="UniProtKB-KW"/>
</dbReference>
<dbReference type="InterPro" id="IPR015424">
    <property type="entry name" value="PyrdxlP-dep_Trfase"/>
</dbReference>
<dbReference type="GO" id="GO:0016779">
    <property type="term" value="F:nucleotidyltransferase activity"/>
    <property type="evidence" value="ECO:0007669"/>
    <property type="project" value="UniProtKB-ARBA"/>
</dbReference>
<dbReference type="KEGG" id="amu:Amuc_1749"/>
<dbReference type="BioCyc" id="AMUC349741:G1GBX-1864-MONOMER"/>
<dbReference type="InterPro" id="IPR015421">
    <property type="entry name" value="PyrdxlP-dep_Trfase_major"/>
</dbReference>
<feature type="domain" description="MobA-like NTP transferase" evidence="6">
    <location>
        <begin position="3"/>
        <end position="133"/>
    </location>
</feature>
<dbReference type="EMBL" id="CP001071">
    <property type="protein sequence ID" value="ACD05567.1"/>
    <property type="molecule type" value="Genomic_DNA"/>
</dbReference>
<accession>B2UML1</accession>
<dbReference type="AlphaFoldDB" id="B2UML1"/>
<keyword evidence="8" id="KW-1185">Reference proteome</keyword>
<dbReference type="CDD" id="cd00609">
    <property type="entry name" value="AAT_like"/>
    <property type="match status" value="1"/>
</dbReference>
<dbReference type="Gene3D" id="3.90.550.10">
    <property type="entry name" value="Spore Coat Polysaccharide Biosynthesis Protein SpsA, Chain A"/>
    <property type="match status" value="1"/>
</dbReference>
<protein>
    <recommendedName>
        <fullName evidence="3">Aminotransferase</fullName>
        <ecNumber evidence="3">2.6.1.-</ecNumber>
    </recommendedName>
</protein>
<dbReference type="CDD" id="cd02523">
    <property type="entry name" value="PC_cytidylyltransferase"/>
    <property type="match status" value="1"/>
</dbReference>
<sequence>MQAIILAAGMGKRLGALTRNNTKCMIQVNGVTLIERMMRQLDRLSPSLEKIVIVTGYEGEKLKTFLSQLDISTPVEYVDNPLYASTNNIYSLYLAKEHLLQDDTLLFESDLIFEDSVIDALLRHPYPSLALVAKFESWMDGTVVTLDEDDNIRQFIPGSKFSYKKKTEYFKTVNIYKFSREFSRTHYVPFLTAYSKALGNNEYYEQVLRVIALLDKPEIKALRLGGEAWYEIDDIQDLDIAASIFTPDREEHLRLMESRYGGYWRYPRIRDFCYLVNPYFPNKRLMSELKANFERLVREYPSGMRVNSLLAAKYFGISQEYICIGNGAAELIKALMSRLEGKMGVIYPTFEEYPNRVKPDMVVPFHTASRNFTYTADDLMEFFSGKDIGTLLLVNPGNPSGFFLPKGDVLRLCLWTKTRGIRLIVDESFVDFSCGMPDNTLLKDGILEEYPHLAVVKSISKSYGVPGLRLGVLASADRELAAWIKKDVSIWNINSIAEFYMQIFGKYEQSYVRACNRFMKERDRFMQKLSRVPFLNVFPSQANYFMCEVKPPMKARSLTGLLLKNHSILVKDCSRKKGFEGREFIRIAVRDATDNDALVRAMHAETGSEPSSTCPTNGESPFSSCSTSAS</sequence>
<feature type="domain" description="Aminotransferase class I/classII large" evidence="5">
    <location>
        <begin position="311"/>
        <end position="601"/>
    </location>
</feature>
<dbReference type="EC" id="2.6.1.-" evidence="3"/>
<feature type="compositionally biased region" description="Polar residues" evidence="4">
    <location>
        <begin position="608"/>
        <end position="630"/>
    </location>
</feature>
<feature type="region of interest" description="Disordered" evidence="4">
    <location>
        <begin position="606"/>
        <end position="630"/>
    </location>
</feature>